<comment type="caution">
    <text evidence="8">The sequence shown here is derived from an EMBL/GenBank/DDBJ whole genome shotgun (WGS) entry which is preliminary data.</text>
</comment>
<dbReference type="PROSITE" id="PS01311">
    <property type="entry name" value="LGT"/>
    <property type="match status" value="1"/>
</dbReference>
<proteinExistence type="inferred from homology"/>
<dbReference type="NCBIfam" id="TIGR00544">
    <property type="entry name" value="lgt"/>
    <property type="match status" value="1"/>
</dbReference>
<dbReference type="Pfam" id="PF01790">
    <property type="entry name" value="LGT"/>
    <property type="match status" value="1"/>
</dbReference>
<name>A0A7Z0VLY8_9GAMM</name>
<dbReference type="Proteomes" id="UP000094769">
    <property type="component" value="Unassembled WGS sequence"/>
</dbReference>
<feature type="transmembrane region" description="Helical" evidence="7">
    <location>
        <begin position="44"/>
        <end position="61"/>
    </location>
</feature>
<accession>A0A7Z0VLY8</accession>
<evidence type="ECO:0000256" key="7">
    <source>
        <dbReference type="HAMAP-Rule" id="MF_01147"/>
    </source>
</evidence>
<dbReference type="PANTHER" id="PTHR30589:SF0">
    <property type="entry name" value="PHOSPHATIDYLGLYCEROL--PROLIPOPROTEIN DIACYLGLYCERYL TRANSFERASE"/>
    <property type="match status" value="1"/>
</dbReference>
<feature type="binding site" evidence="7">
    <location>
        <position position="164"/>
    </location>
    <ligand>
        <name>a 1,2-diacyl-sn-glycero-3-phospho-(1'-sn-glycerol)</name>
        <dbReference type="ChEBI" id="CHEBI:64716"/>
    </ligand>
</feature>
<feature type="transmembrane region" description="Helical" evidence="7">
    <location>
        <begin position="215"/>
        <end position="233"/>
    </location>
</feature>
<evidence type="ECO:0000256" key="4">
    <source>
        <dbReference type="ARBA" id="ARBA00022692"/>
    </source>
</evidence>
<sequence>MCHEIEDLRFPGTLANAIPVIPCTPMVTYPVIDSTLITLGPVSIHWYGMMYVIGFLGGWWLGRRRVGRPGMIWDADQVDDMVFYIVLGVVLGGRIGYILFYNLSGFLADPMILVKVWSGGMSFHGGLLGVLLAMWYFAHKHGRTFFEATDFIAPLVTIGLGAGRIGNFINAELWGGVTDLPWGMRVPCGVADGLCTRLGLPLDAEYSLPVHPSQLYEALLEGLVLFLILWIFSARARPRMVVSGLFLLCYGIFRFMVEFVRMPDQHIGYVAFDWLTMGQLLTLPMMVFGALLFYLAYRPKNSHG</sequence>
<dbReference type="PANTHER" id="PTHR30589">
    <property type="entry name" value="PROLIPOPROTEIN DIACYLGLYCERYL TRANSFERASE"/>
    <property type="match status" value="1"/>
</dbReference>
<evidence type="ECO:0000313" key="9">
    <source>
        <dbReference type="Proteomes" id="UP000094769"/>
    </source>
</evidence>
<comment type="subcellular location">
    <subcellularLocation>
        <location evidence="7">Cell membrane</location>
        <topology evidence="7">Multi-pass membrane protein</topology>
    </subcellularLocation>
</comment>
<reference evidence="8 9" key="1">
    <citation type="submission" date="2016-06" db="EMBL/GenBank/DDBJ databases">
        <title>Genome sequence of endosymbiont of Candidatus Endolucinida thiodiazotropha.</title>
        <authorList>
            <person name="Poehlein A."/>
            <person name="Koenig S."/>
            <person name="Heiden S.E."/>
            <person name="Thuermer A."/>
            <person name="Voget S."/>
            <person name="Daniel R."/>
            <person name="Markert S."/>
            <person name="Gros O."/>
            <person name="Schweder T."/>
        </authorList>
    </citation>
    <scope>NUCLEOTIDE SEQUENCE [LARGE SCALE GENOMIC DNA]</scope>
    <source>
        <strain evidence="8 9">COS</strain>
    </source>
</reference>
<evidence type="ECO:0000256" key="1">
    <source>
        <dbReference type="ARBA" id="ARBA00007150"/>
    </source>
</evidence>
<dbReference type="UniPathway" id="UPA00664"/>
<dbReference type="HAMAP" id="MF_01147">
    <property type="entry name" value="Lgt"/>
    <property type="match status" value="1"/>
</dbReference>
<keyword evidence="5 7" id="KW-1133">Transmembrane helix</keyword>
<feature type="transmembrane region" description="Helical" evidence="7">
    <location>
        <begin position="82"/>
        <end position="101"/>
    </location>
</feature>
<evidence type="ECO:0000313" key="8">
    <source>
        <dbReference type="EMBL" id="ODJ87989.1"/>
    </source>
</evidence>
<comment type="pathway">
    <text evidence="7">Protein modification; lipoprotein biosynthesis (diacylglyceryl transfer).</text>
</comment>
<comment type="function">
    <text evidence="7">Catalyzes the transfer of the diacylglyceryl group from phosphatidylglycerol to the sulfhydryl group of the N-terminal cysteine of a prolipoprotein, the first step in the formation of mature lipoproteins.</text>
</comment>
<evidence type="ECO:0000256" key="5">
    <source>
        <dbReference type="ARBA" id="ARBA00022989"/>
    </source>
</evidence>
<keyword evidence="3 7" id="KW-0808">Transferase</keyword>
<evidence type="ECO:0000256" key="3">
    <source>
        <dbReference type="ARBA" id="ARBA00022679"/>
    </source>
</evidence>
<feature type="transmembrane region" description="Helical" evidence="7">
    <location>
        <begin position="240"/>
        <end position="257"/>
    </location>
</feature>
<keyword evidence="8" id="KW-0449">Lipoprotein</keyword>
<protein>
    <recommendedName>
        <fullName evidence="7">Phosphatidylglycerol--prolipoprotein diacylglyceryl transferase</fullName>
        <ecNumber evidence="7">2.5.1.145</ecNumber>
    </recommendedName>
</protein>
<dbReference type="GO" id="GO:0005886">
    <property type="term" value="C:plasma membrane"/>
    <property type="evidence" value="ECO:0007669"/>
    <property type="project" value="UniProtKB-SubCell"/>
</dbReference>
<evidence type="ECO:0000256" key="6">
    <source>
        <dbReference type="ARBA" id="ARBA00023136"/>
    </source>
</evidence>
<comment type="similarity">
    <text evidence="1 7">Belongs to the Lgt family.</text>
</comment>
<dbReference type="GO" id="GO:0042158">
    <property type="term" value="P:lipoprotein biosynthetic process"/>
    <property type="evidence" value="ECO:0007669"/>
    <property type="project" value="UniProtKB-UniRule"/>
</dbReference>
<dbReference type="EMBL" id="MARB01000008">
    <property type="protein sequence ID" value="ODJ87989.1"/>
    <property type="molecule type" value="Genomic_DNA"/>
</dbReference>
<dbReference type="AlphaFoldDB" id="A0A7Z0VLY8"/>
<comment type="catalytic activity">
    <reaction evidence="7">
        <text>L-cysteinyl-[prolipoprotein] + a 1,2-diacyl-sn-glycero-3-phospho-(1'-sn-glycerol) = an S-1,2-diacyl-sn-glyceryl-L-cysteinyl-[prolipoprotein] + sn-glycerol 1-phosphate + H(+)</text>
        <dbReference type="Rhea" id="RHEA:56712"/>
        <dbReference type="Rhea" id="RHEA-COMP:14679"/>
        <dbReference type="Rhea" id="RHEA-COMP:14680"/>
        <dbReference type="ChEBI" id="CHEBI:15378"/>
        <dbReference type="ChEBI" id="CHEBI:29950"/>
        <dbReference type="ChEBI" id="CHEBI:57685"/>
        <dbReference type="ChEBI" id="CHEBI:64716"/>
        <dbReference type="ChEBI" id="CHEBI:140658"/>
        <dbReference type="EC" id="2.5.1.145"/>
    </reaction>
</comment>
<dbReference type="EC" id="2.5.1.145" evidence="7"/>
<keyword evidence="9" id="KW-1185">Reference proteome</keyword>
<feature type="transmembrane region" description="Helical" evidence="7">
    <location>
        <begin position="121"/>
        <end position="139"/>
    </location>
</feature>
<dbReference type="InterPro" id="IPR001640">
    <property type="entry name" value="Lgt"/>
</dbReference>
<keyword evidence="6 7" id="KW-0472">Membrane</keyword>
<keyword evidence="2 7" id="KW-1003">Cell membrane</keyword>
<feature type="transmembrane region" description="Helical" evidence="7">
    <location>
        <begin position="151"/>
        <end position="169"/>
    </location>
</feature>
<evidence type="ECO:0000256" key="2">
    <source>
        <dbReference type="ARBA" id="ARBA00022475"/>
    </source>
</evidence>
<keyword evidence="4 7" id="KW-0812">Transmembrane</keyword>
<gene>
    <name evidence="8" type="primary">lgt_2</name>
    <name evidence="7" type="synonym">lgt</name>
    <name evidence="8" type="ORF">CODIS_17630</name>
</gene>
<feature type="transmembrane region" description="Helical" evidence="7">
    <location>
        <begin position="277"/>
        <end position="297"/>
    </location>
</feature>
<organism evidence="8 9">
    <name type="scientific">Candidatus Thiodiazotropha endolucinida</name>
    <dbReference type="NCBI Taxonomy" id="1655433"/>
    <lineage>
        <taxon>Bacteria</taxon>
        <taxon>Pseudomonadati</taxon>
        <taxon>Pseudomonadota</taxon>
        <taxon>Gammaproteobacteria</taxon>
        <taxon>Chromatiales</taxon>
        <taxon>Sedimenticolaceae</taxon>
        <taxon>Candidatus Thiodiazotropha</taxon>
    </lineage>
</organism>
<dbReference type="GO" id="GO:0008961">
    <property type="term" value="F:phosphatidylglycerol-prolipoprotein diacylglyceryl transferase activity"/>
    <property type="evidence" value="ECO:0007669"/>
    <property type="project" value="UniProtKB-UniRule"/>
</dbReference>
<keyword evidence="8" id="KW-0328">Glycosyltransferase</keyword>